<reference evidence="1 2" key="1">
    <citation type="journal article" date="2021" name="Front. Genet.">
        <title>Chromosome-Level Genome Assembly Reveals Significant Gene Expansion in the Toll and IMD Signaling Pathways of Dendrolimus kikuchii.</title>
        <authorList>
            <person name="Zhou J."/>
            <person name="Wu P."/>
            <person name="Xiong Z."/>
            <person name="Liu N."/>
            <person name="Zhao N."/>
            <person name="Ji M."/>
            <person name="Qiu Y."/>
            <person name="Yang B."/>
        </authorList>
    </citation>
    <scope>NUCLEOTIDE SEQUENCE [LARGE SCALE GENOMIC DNA]</scope>
    <source>
        <strain evidence="1">Ann1</strain>
    </source>
</reference>
<evidence type="ECO:0000313" key="1">
    <source>
        <dbReference type="EMBL" id="KAJ0173393.1"/>
    </source>
</evidence>
<accession>A0ACC1CP81</accession>
<sequence>MSACYPEGTCSRDAHARPCLPKATRDGRVDPDADVCASIGPRVRAYIALGVSGARGRGGGGEGLLIGRTRTRSRYKSGPRRCLLTHSSLSCRTTHTDLHRKHTASTMAAKFVLLFACVALSSAGMVRRDAPQETPLQQIQKHAEEFQKTFSEQFNALVNSKNTQEVNKALKEGSDSVLQQLSTLSNSIQKALTDANGKAKEALEQARKNLEQTAEELRKAHPDVENQANALKDKLQSAVQKTVQESQKLAKEVAANMEQTNEKLAPKLKAAYEDFVKQAEEVQKKIHEAATKQ</sequence>
<comment type="caution">
    <text evidence="1">The sequence shown here is derived from an EMBL/GenBank/DDBJ whole genome shotgun (WGS) entry which is preliminary data.</text>
</comment>
<organism evidence="1 2">
    <name type="scientific">Dendrolimus kikuchii</name>
    <dbReference type="NCBI Taxonomy" id="765133"/>
    <lineage>
        <taxon>Eukaryota</taxon>
        <taxon>Metazoa</taxon>
        <taxon>Ecdysozoa</taxon>
        <taxon>Arthropoda</taxon>
        <taxon>Hexapoda</taxon>
        <taxon>Insecta</taxon>
        <taxon>Pterygota</taxon>
        <taxon>Neoptera</taxon>
        <taxon>Endopterygota</taxon>
        <taxon>Lepidoptera</taxon>
        <taxon>Glossata</taxon>
        <taxon>Ditrysia</taxon>
        <taxon>Bombycoidea</taxon>
        <taxon>Lasiocampidae</taxon>
        <taxon>Dendrolimus</taxon>
    </lineage>
</organism>
<dbReference type="EMBL" id="CM034406">
    <property type="protein sequence ID" value="KAJ0173393.1"/>
    <property type="molecule type" value="Genomic_DNA"/>
</dbReference>
<evidence type="ECO:0000313" key="2">
    <source>
        <dbReference type="Proteomes" id="UP000824533"/>
    </source>
</evidence>
<keyword evidence="2" id="KW-1185">Reference proteome</keyword>
<proteinExistence type="predicted"/>
<gene>
    <name evidence="1" type="ORF">K1T71_011569</name>
</gene>
<dbReference type="Proteomes" id="UP000824533">
    <property type="component" value="Linkage Group LG20"/>
</dbReference>
<name>A0ACC1CP81_9NEOP</name>
<protein>
    <submittedName>
        <fullName evidence="1">Uncharacterized protein</fullName>
    </submittedName>
</protein>